<reference evidence="2 3" key="1">
    <citation type="journal article" date="2019" name="Int. J. Syst. Evol. Microbiol.">
        <title>The Global Catalogue of Microorganisms (GCM) 10K type strain sequencing project: providing services to taxonomists for standard genome sequencing and annotation.</title>
        <authorList>
            <consortium name="The Broad Institute Genomics Platform"/>
            <consortium name="The Broad Institute Genome Sequencing Center for Infectious Disease"/>
            <person name="Wu L."/>
            <person name="Ma J."/>
        </authorList>
    </citation>
    <scope>NUCLEOTIDE SEQUENCE [LARGE SCALE GENOMIC DNA]</scope>
    <source>
        <strain evidence="2 3">JCM 4505</strain>
    </source>
</reference>
<proteinExistence type="predicted"/>
<organism evidence="2 3">
    <name type="scientific">Streptomyces polychromogenes</name>
    <dbReference type="NCBI Taxonomy" id="67342"/>
    <lineage>
        <taxon>Bacteria</taxon>
        <taxon>Bacillati</taxon>
        <taxon>Actinomycetota</taxon>
        <taxon>Actinomycetes</taxon>
        <taxon>Kitasatosporales</taxon>
        <taxon>Streptomycetaceae</taxon>
        <taxon>Streptomyces</taxon>
    </lineage>
</organism>
<feature type="region of interest" description="Disordered" evidence="1">
    <location>
        <begin position="135"/>
        <end position="156"/>
    </location>
</feature>
<gene>
    <name evidence="2" type="ORF">GCM10010302_26670</name>
</gene>
<evidence type="ECO:0000313" key="2">
    <source>
        <dbReference type="EMBL" id="GAA0286974.1"/>
    </source>
</evidence>
<evidence type="ECO:0000256" key="1">
    <source>
        <dbReference type="SAM" id="MobiDB-lite"/>
    </source>
</evidence>
<protein>
    <submittedName>
        <fullName evidence="2">Uncharacterized protein</fullName>
    </submittedName>
</protein>
<dbReference type="EMBL" id="BAAABV010000015">
    <property type="protein sequence ID" value="GAA0286974.1"/>
    <property type="molecule type" value="Genomic_DNA"/>
</dbReference>
<dbReference type="Proteomes" id="UP001501867">
    <property type="component" value="Unassembled WGS sequence"/>
</dbReference>
<dbReference type="RefSeq" id="WP_344157675.1">
    <property type="nucleotide sequence ID" value="NZ_BAAABV010000015.1"/>
</dbReference>
<keyword evidence="3" id="KW-1185">Reference proteome</keyword>
<sequence length="156" mass="17361">MTRASTTQALGDLAEQLDRTPGWTIVRQRKGSGVTALGPDGQTVRFNISGQGGCKTANVRAQLKRAGWDPTAADRAKDRQAKRRLAEAQQKTENALERAQLEGERRAHVEQLTKARTALDRAEVELRRTRTAYENAERTHRQALTALRDLEEKATS</sequence>
<accession>A0ABN0VC82</accession>
<evidence type="ECO:0000313" key="3">
    <source>
        <dbReference type="Proteomes" id="UP001501867"/>
    </source>
</evidence>
<name>A0ABN0VC82_9ACTN</name>
<comment type="caution">
    <text evidence="2">The sequence shown here is derived from an EMBL/GenBank/DDBJ whole genome shotgun (WGS) entry which is preliminary data.</text>
</comment>